<dbReference type="EMBL" id="AP027731">
    <property type="protein sequence ID" value="BDZ44485.1"/>
    <property type="molecule type" value="Genomic_DNA"/>
</dbReference>
<keyword evidence="2" id="KW-0503">Monooxygenase</keyword>
<keyword evidence="1" id="KW-0560">Oxidoreductase</keyword>
<dbReference type="InterPro" id="IPR050493">
    <property type="entry name" value="FAD-dep_Monooxygenase_BioMet"/>
</dbReference>
<evidence type="ECO:0000313" key="6">
    <source>
        <dbReference type="Proteomes" id="UP001321498"/>
    </source>
</evidence>
<sequence length="109" mass="11435">MAGRVLIVGSGPAGLASAIALTHAGLQCEIVEVSPPSRPAGIGIALQSAPLRAAKRLGIFKQLLEVGRPHHVIDMCRPDGTIVATVPQLNVNEPDDPRSSGWRARVCTR</sequence>
<proteinExistence type="predicted"/>
<evidence type="ECO:0000313" key="5">
    <source>
        <dbReference type="EMBL" id="BDZ44485.1"/>
    </source>
</evidence>
<accession>A0ABM8G8G5</accession>
<keyword evidence="6" id="KW-1185">Reference proteome</keyword>
<dbReference type="Pfam" id="PF01494">
    <property type="entry name" value="FAD_binding_3"/>
    <property type="match status" value="1"/>
</dbReference>
<gene>
    <name evidence="5" type="ORF">GCM10025866_03940</name>
</gene>
<dbReference type="PANTHER" id="PTHR13789">
    <property type="entry name" value="MONOOXYGENASE"/>
    <property type="match status" value="1"/>
</dbReference>
<feature type="region of interest" description="Disordered" evidence="3">
    <location>
        <begin position="90"/>
        <end position="109"/>
    </location>
</feature>
<evidence type="ECO:0000256" key="3">
    <source>
        <dbReference type="SAM" id="MobiDB-lite"/>
    </source>
</evidence>
<dbReference type="SUPFAM" id="SSF51905">
    <property type="entry name" value="FAD/NAD(P)-binding domain"/>
    <property type="match status" value="1"/>
</dbReference>
<dbReference type="InterPro" id="IPR002938">
    <property type="entry name" value="FAD-bd"/>
</dbReference>
<name>A0ABM8G8G5_9MICO</name>
<protein>
    <recommendedName>
        <fullName evidence="4">FAD-binding domain-containing protein</fullName>
    </recommendedName>
</protein>
<evidence type="ECO:0000259" key="4">
    <source>
        <dbReference type="Pfam" id="PF01494"/>
    </source>
</evidence>
<dbReference type="PANTHER" id="PTHR13789:SF309">
    <property type="entry name" value="PUTATIVE (AFU_ORTHOLOGUE AFUA_6G14510)-RELATED"/>
    <property type="match status" value="1"/>
</dbReference>
<organism evidence="5 6">
    <name type="scientific">Naasia aerilata</name>
    <dbReference type="NCBI Taxonomy" id="1162966"/>
    <lineage>
        <taxon>Bacteria</taxon>
        <taxon>Bacillati</taxon>
        <taxon>Actinomycetota</taxon>
        <taxon>Actinomycetes</taxon>
        <taxon>Micrococcales</taxon>
        <taxon>Microbacteriaceae</taxon>
        <taxon>Naasia</taxon>
    </lineage>
</organism>
<dbReference type="Proteomes" id="UP001321498">
    <property type="component" value="Chromosome"/>
</dbReference>
<evidence type="ECO:0000256" key="2">
    <source>
        <dbReference type="ARBA" id="ARBA00023033"/>
    </source>
</evidence>
<feature type="domain" description="FAD-binding" evidence="4">
    <location>
        <begin position="5"/>
        <end position="74"/>
    </location>
</feature>
<reference evidence="6" key="1">
    <citation type="journal article" date="2019" name="Int. J. Syst. Evol. Microbiol.">
        <title>The Global Catalogue of Microorganisms (GCM) 10K type strain sequencing project: providing services to taxonomists for standard genome sequencing and annotation.</title>
        <authorList>
            <consortium name="The Broad Institute Genomics Platform"/>
            <consortium name="The Broad Institute Genome Sequencing Center for Infectious Disease"/>
            <person name="Wu L."/>
            <person name="Ma J."/>
        </authorList>
    </citation>
    <scope>NUCLEOTIDE SEQUENCE [LARGE SCALE GENOMIC DNA]</scope>
    <source>
        <strain evidence="6">NBRC 108725</strain>
    </source>
</reference>
<evidence type="ECO:0000256" key="1">
    <source>
        <dbReference type="ARBA" id="ARBA00023002"/>
    </source>
</evidence>
<dbReference type="Gene3D" id="3.30.9.30">
    <property type="match status" value="1"/>
</dbReference>
<dbReference type="RefSeq" id="WP_286277947.1">
    <property type="nucleotide sequence ID" value="NZ_AP027731.1"/>
</dbReference>
<dbReference type="InterPro" id="IPR036188">
    <property type="entry name" value="FAD/NAD-bd_sf"/>
</dbReference>
<dbReference type="Gene3D" id="3.50.50.60">
    <property type="entry name" value="FAD/NAD(P)-binding domain"/>
    <property type="match status" value="1"/>
</dbReference>